<evidence type="ECO:0000313" key="2">
    <source>
        <dbReference type="Proteomes" id="UP001205890"/>
    </source>
</evidence>
<keyword evidence="2" id="KW-1185">Reference proteome</keyword>
<protein>
    <submittedName>
        <fullName evidence="1">Uncharacterized protein</fullName>
    </submittedName>
</protein>
<accession>A0ABT1LED7</accession>
<proteinExistence type="predicted"/>
<name>A0ABT1LED7_9HYPH</name>
<dbReference type="Proteomes" id="UP001205890">
    <property type="component" value="Unassembled WGS sequence"/>
</dbReference>
<gene>
    <name evidence="1" type="ORF">NK718_15155</name>
</gene>
<evidence type="ECO:0000313" key="1">
    <source>
        <dbReference type="EMBL" id="MCP8939865.1"/>
    </source>
</evidence>
<dbReference type="EMBL" id="JANCLU010000015">
    <property type="protein sequence ID" value="MCP8939865.1"/>
    <property type="molecule type" value="Genomic_DNA"/>
</dbReference>
<sequence>MSGNLNPKPVFEAPASRAALTRAPAKPVAAPENPQNIQEVSRYVGQMATEMAALARGAKLDVLAYFLEMARIEAQSIAMKVRAD</sequence>
<organism evidence="1 2">
    <name type="scientific">Alsobacter ponti</name>
    <dbReference type="NCBI Taxonomy" id="2962936"/>
    <lineage>
        <taxon>Bacteria</taxon>
        <taxon>Pseudomonadati</taxon>
        <taxon>Pseudomonadota</taxon>
        <taxon>Alphaproteobacteria</taxon>
        <taxon>Hyphomicrobiales</taxon>
        <taxon>Alsobacteraceae</taxon>
        <taxon>Alsobacter</taxon>
    </lineage>
</organism>
<comment type="caution">
    <text evidence="1">The sequence shown here is derived from an EMBL/GenBank/DDBJ whole genome shotgun (WGS) entry which is preliminary data.</text>
</comment>
<reference evidence="1 2" key="1">
    <citation type="submission" date="2022-07" db="EMBL/GenBank/DDBJ databases">
        <authorList>
            <person name="Li W.-J."/>
            <person name="Deng Q.-Q."/>
        </authorList>
    </citation>
    <scope>NUCLEOTIDE SEQUENCE [LARGE SCALE GENOMIC DNA]</scope>
    <source>
        <strain evidence="1 2">SYSU M60028</strain>
    </source>
</reference>
<dbReference type="RefSeq" id="WP_254743902.1">
    <property type="nucleotide sequence ID" value="NZ_JANCLU010000015.1"/>
</dbReference>